<protein>
    <submittedName>
        <fullName evidence="2">Uncharacterized protein</fullName>
    </submittedName>
</protein>
<reference evidence="2" key="1">
    <citation type="submission" date="2022-02" db="EMBL/GenBank/DDBJ databases">
        <authorList>
            <person name="Giguere J D."/>
        </authorList>
    </citation>
    <scope>NUCLEOTIDE SEQUENCE</scope>
    <source>
        <strain evidence="2">CCAP 1055/1</strain>
    </source>
</reference>
<evidence type="ECO:0000313" key="2">
    <source>
        <dbReference type="EMBL" id="CAG9292660.1"/>
    </source>
</evidence>
<dbReference type="EMBL" id="OU594948">
    <property type="protein sequence ID" value="CAG9292660.1"/>
    <property type="molecule type" value="Genomic_DNA"/>
</dbReference>
<feature type="signal peptide" evidence="1">
    <location>
        <begin position="1"/>
        <end position="26"/>
    </location>
</feature>
<proteinExistence type="predicted"/>
<feature type="chain" id="PRO_5035432421" evidence="1">
    <location>
        <begin position="27"/>
        <end position="213"/>
    </location>
</feature>
<keyword evidence="1" id="KW-0732">Signal</keyword>
<dbReference type="AlphaFoldDB" id="A0A8J9SIH2"/>
<evidence type="ECO:0000256" key="1">
    <source>
        <dbReference type="SAM" id="SignalP"/>
    </source>
</evidence>
<gene>
    <name evidence="2" type="ORF">PTTT1_LOCUS49299</name>
</gene>
<dbReference type="Proteomes" id="UP000836788">
    <property type="component" value="Chromosome 7"/>
</dbReference>
<name>A0A8J9SIH2_PHATR</name>
<organism evidence="2">
    <name type="scientific">Phaeodactylum tricornutum</name>
    <name type="common">Diatom</name>
    <dbReference type="NCBI Taxonomy" id="2850"/>
    <lineage>
        <taxon>Eukaryota</taxon>
        <taxon>Sar</taxon>
        <taxon>Stramenopiles</taxon>
        <taxon>Ochrophyta</taxon>
        <taxon>Bacillariophyta</taxon>
        <taxon>Bacillariophyceae</taxon>
        <taxon>Bacillariophycidae</taxon>
        <taxon>Naviculales</taxon>
        <taxon>Phaeodactylaceae</taxon>
        <taxon>Phaeodactylum</taxon>
    </lineage>
</organism>
<sequence>MLSTIAFSKFASASFLAVLLSPASLPSELSSNAAPPVPVLEVIKVYGRLASASCFGKTAPPGSSCQVTSDEMKDKLGLTDSSTILNRDEFGKRLSSLSFQWPLKPYGVDKGLEKTVMMNKGAETSVYMEELEVKGLYDRRNPTGPLPTSLRSKLNVLLQEENLDPNVVNIYFAALSTRKELTAADIDALFLRKAALDYYDFIQLVGASNVVWP</sequence>
<accession>A0A8J9SIH2</accession>